<dbReference type="OrthoDB" id="9808939at2"/>
<organism evidence="2 3">
    <name type="scientific">Lujinxingia litoralis</name>
    <dbReference type="NCBI Taxonomy" id="2211119"/>
    <lineage>
        <taxon>Bacteria</taxon>
        <taxon>Deltaproteobacteria</taxon>
        <taxon>Bradymonadales</taxon>
        <taxon>Lujinxingiaceae</taxon>
        <taxon>Lujinxingia</taxon>
    </lineage>
</organism>
<dbReference type="GO" id="GO:0006203">
    <property type="term" value="P:dGTP catabolic process"/>
    <property type="evidence" value="ECO:0007669"/>
    <property type="project" value="TreeGrafter"/>
</dbReference>
<dbReference type="GO" id="GO:0046047">
    <property type="term" value="P:TTP catabolic process"/>
    <property type="evidence" value="ECO:0007669"/>
    <property type="project" value="TreeGrafter"/>
</dbReference>
<keyword evidence="3" id="KW-1185">Reference proteome</keyword>
<comment type="caution">
    <text evidence="2">The sequence shown here is derived from an EMBL/GenBank/DDBJ whole genome shotgun (WGS) entry which is preliminary data.</text>
</comment>
<dbReference type="InterPro" id="IPR011551">
    <property type="entry name" value="NTP_PyrPHydrolase_MazG"/>
</dbReference>
<dbReference type="PANTHER" id="PTHR30522">
    <property type="entry name" value="NUCLEOSIDE TRIPHOSPHATE PYROPHOSPHOHYDROLASE"/>
    <property type="match status" value="1"/>
</dbReference>
<accession>A0A328C6Z4</accession>
<dbReference type="GO" id="GO:0046061">
    <property type="term" value="P:dATP catabolic process"/>
    <property type="evidence" value="ECO:0007669"/>
    <property type="project" value="TreeGrafter"/>
</dbReference>
<dbReference type="RefSeq" id="WP_111728871.1">
    <property type="nucleotide sequence ID" value="NZ_QHKO01000002.1"/>
</dbReference>
<dbReference type="CDD" id="cd11529">
    <property type="entry name" value="NTP-PPase_MazG_Cterm"/>
    <property type="match status" value="1"/>
</dbReference>
<protein>
    <submittedName>
        <fullName evidence="2">Uncharacterized protein</fullName>
    </submittedName>
</protein>
<dbReference type="GO" id="GO:0047429">
    <property type="term" value="F:nucleoside triphosphate diphosphatase activity"/>
    <property type="evidence" value="ECO:0007669"/>
    <property type="project" value="InterPro"/>
</dbReference>
<dbReference type="Gene3D" id="1.10.287.1080">
    <property type="entry name" value="MazG-like"/>
    <property type="match status" value="1"/>
</dbReference>
<dbReference type="PANTHER" id="PTHR30522:SF0">
    <property type="entry name" value="NUCLEOSIDE TRIPHOSPHATE PYROPHOSPHOHYDROLASE"/>
    <property type="match status" value="1"/>
</dbReference>
<reference evidence="2 3" key="1">
    <citation type="submission" date="2018-05" db="EMBL/GenBank/DDBJ databases">
        <title>Lujinxingia marina gen. nov. sp. nov., a new facultative anaerobic member of the class Deltaproteobacteria, and proposal of Lujinxingaceae fam. nov.</title>
        <authorList>
            <person name="Li C.-M."/>
        </authorList>
    </citation>
    <scope>NUCLEOTIDE SEQUENCE [LARGE SCALE GENOMIC DNA]</scope>
    <source>
        <strain evidence="2 3">B210</strain>
    </source>
</reference>
<dbReference type="SUPFAM" id="SSF101386">
    <property type="entry name" value="all-alpha NTP pyrophosphatases"/>
    <property type="match status" value="1"/>
</dbReference>
<dbReference type="EMBL" id="QHKO01000002">
    <property type="protein sequence ID" value="RAL23613.1"/>
    <property type="molecule type" value="Genomic_DNA"/>
</dbReference>
<dbReference type="GO" id="GO:0046081">
    <property type="term" value="P:dUTP catabolic process"/>
    <property type="evidence" value="ECO:0007669"/>
    <property type="project" value="TreeGrafter"/>
</dbReference>
<dbReference type="AlphaFoldDB" id="A0A328C6Z4"/>
<gene>
    <name evidence="2" type="ORF">DL240_05490</name>
</gene>
<dbReference type="GO" id="GO:0046052">
    <property type="term" value="P:UTP catabolic process"/>
    <property type="evidence" value="ECO:0007669"/>
    <property type="project" value="TreeGrafter"/>
</dbReference>
<name>A0A328C6Z4_9DELT</name>
<evidence type="ECO:0000256" key="1">
    <source>
        <dbReference type="SAM" id="MobiDB-lite"/>
    </source>
</evidence>
<dbReference type="Proteomes" id="UP000249169">
    <property type="component" value="Unassembled WGS sequence"/>
</dbReference>
<evidence type="ECO:0000313" key="2">
    <source>
        <dbReference type="EMBL" id="RAL23613.1"/>
    </source>
</evidence>
<dbReference type="GO" id="GO:0046076">
    <property type="term" value="P:dTTP catabolic process"/>
    <property type="evidence" value="ECO:0007669"/>
    <property type="project" value="TreeGrafter"/>
</dbReference>
<proteinExistence type="predicted"/>
<sequence>MKDRTNVSSTEGESALQRAQRSGEQAASWGFDWPDVAGPLAKVAEELAELRAELPPYTDAVDITRERVRAELGDLLLAVVNLARHLNLDAEETLAAAHARFEVRLAKVQALAAARGLCLEALSLDELERLWQEVKRTPGLDSVDSHDL</sequence>
<dbReference type="InterPro" id="IPR048011">
    <property type="entry name" value="NTP-PPase_MazG-like_C"/>
</dbReference>
<feature type="region of interest" description="Disordered" evidence="1">
    <location>
        <begin position="1"/>
        <end position="23"/>
    </location>
</feature>
<evidence type="ECO:0000313" key="3">
    <source>
        <dbReference type="Proteomes" id="UP000249169"/>
    </source>
</evidence>